<dbReference type="Proteomes" id="UP000682782">
    <property type="component" value="Chromosome"/>
</dbReference>
<reference evidence="1" key="1">
    <citation type="submission" date="2021-01" db="EMBL/GenBank/DDBJ databases">
        <title>Complete genome sequence of Clostridiales bacterium R-7.</title>
        <authorList>
            <person name="Mahoney-Kurpe S.C."/>
            <person name="Palevich N."/>
            <person name="Koike S."/>
            <person name="Moon C.D."/>
            <person name="Attwood G.T."/>
        </authorList>
    </citation>
    <scope>NUCLEOTIDE SEQUENCE</scope>
    <source>
        <strain evidence="1">R-7</strain>
    </source>
</reference>
<sequence length="151" mass="17206">MIKVLFICHGNICRSAAAEMVMKQMAREQGRKDLQIASAAATREEIGNDIYPPMKKALAAAGYQCERHAARQTTRAEYSQWDYIVGMDDENMWDMRHIYGGDPEGKLSMLLDWAGKPGQEIDDPWYTRDFNGVLKQIEEGVRGMMRSIRSN</sequence>
<accession>A0AC61MUR1</accession>
<evidence type="ECO:0000313" key="2">
    <source>
        <dbReference type="Proteomes" id="UP000682782"/>
    </source>
</evidence>
<evidence type="ECO:0000313" key="1">
    <source>
        <dbReference type="EMBL" id="QUC65792.1"/>
    </source>
</evidence>
<name>A0AC61MUR1_9FIRM</name>
<dbReference type="EMBL" id="CP068393">
    <property type="protein sequence ID" value="QUC65792.1"/>
    <property type="molecule type" value="Genomic_DNA"/>
</dbReference>
<keyword evidence="2" id="KW-1185">Reference proteome</keyword>
<proteinExistence type="predicted"/>
<gene>
    <name evidence="1" type="ORF">JYE49_07805</name>
</gene>
<protein>
    <submittedName>
        <fullName evidence="1">Low molecular weight phosphotyrosine protein phosphatase</fullName>
    </submittedName>
</protein>
<organism evidence="1 2">
    <name type="scientific">Aristaeella hokkaidonensis</name>
    <dbReference type="NCBI Taxonomy" id="3046382"/>
    <lineage>
        <taxon>Bacteria</taxon>
        <taxon>Bacillati</taxon>
        <taxon>Bacillota</taxon>
        <taxon>Clostridia</taxon>
        <taxon>Eubacteriales</taxon>
        <taxon>Aristaeellaceae</taxon>
        <taxon>Aristaeella</taxon>
    </lineage>
</organism>